<gene>
    <name evidence="9" type="primary">LOC103698276</name>
</gene>
<evidence type="ECO:0000313" key="8">
    <source>
        <dbReference type="Proteomes" id="UP000228380"/>
    </source>
</evidence>
<dbReference type="AlphaFoldDB" id="A0A8B7BJJ5"/>
<keyword evidence="8" id="KW-1185">Reference proteome</keyword>
<evidence type="ECO:0000313" key="9">
    <source>
        <dbReference type="RefSeq" id="XP_008778493.2"/>
    </source>
</evidence>
<dbReference type="OrthoDB" id="21458at2759"/>
<feature type="transmembrane region" description="Helical" evidence="7">
    <location>
        <begin position="463"/>
        <end position="484"/>
    </location>
</feature>
<keyword evidence="3 7" id="KW-0812">Transmembrane</keyword>
<feature type="region of interest" description="Disordered" evidence="6">
    <location>
        <begin position="37"/>
        <end position="84"/>
    </location>
</feature>
<dbReference type="GeneID" id="103698276"/>
<name>A0A8B7BJJ5_PHODC</name>
<evidence type="ECO:0000256" key="4">
    <source>
        <dbReference type="ARBA" id="ARBA00022989"/>
    </source>
</evidence>
<dbReference type="KEGG" id="pda:103698276"/>
<dbReference type="GO" id="GO:0016020">
    <property type="term" value="C:membrane"/>
    <property type="evidence" value="ECO:0007669"/>
    <property type="project" value="UniProtKB-SubCell"/>
</dbReference>
<protein>
    <submittedName>
        <fullName evidence="9">Protein odr-4 homolog</fullName>
    </submittedName>
</protein>
<evidence type="ECO:0000256" key="3">
    <source>
        <dbReference type="ARBA" id="ARBA00022692"/>
    </source>
</evidence>
<evidence type="ECO:0000256" key="2">
    <source>
        <dbReference type="ARBA" id="ARBA00010131"/>
    </source>
</evidence>
<sequence length="492" mass="53516">MVKSVVGEETQLKSAEDRLFQSSVPAEVGLVVGKLNPDSNRGFVYDLIPTPPTDGGGPAGSLGSEVGGRDDKKKRSKGGKPSAEPSLLIDGDWVAEHARQVSRMLLGGMNVVGIYIWASEASFKATMPSILAQALRLVAQAAPWYDSEFDERLLIHISYSPRRWACRNCSLASGSLQPCDFRMGKLLASLQAFRCMYNFEIRLPIVHVGPVDSNTFRNVLFKGITYHAKDLQSAKVLIDGNLVTEDLHSISEGFHKVEFLLPFKKDMSAEGKACSSEEVSGLVVFSGSVCASAYLGPREPISQAIADLKGDIITSLRSRLDVISDEAEGEAALAANSNIEASEDASSGKPIHQLIIHELRKPCCLSFPRRVLVPWFAGIFICDYMQPSETFEDVKDRCKEMMSMEAPIEASAIVEPETAAATVTEKSFWDVTHGDIASLIDDSKNRRHLTEKAGSGKSKGSSLYFPIAIFILLVAILVGWAITFSGRKKVAP</sequence>
<dbReference type="PANTHER" id="PTHR33966">
    <property type="entry name" value="PROTEIN ODR-4 HOMOLOG"/>
    <property type="match status" value="1"/>
</dbReference>
<dbReference type="Proteomes" id="UP000228380">
    <property type="component" value="Chromosome 18"/>
</dbReference>
<dbReference type="GO" id="GO:0012505">
    <property type="term" value="C:endomembrane system"/>
    <property type="evidence" value="ECO:0007669"/>
    <property type="project" value="TreeGrafter"/>
</dbReference>
<dbReference type="Pfam" id="PF14778">
    <property type="entry name" value="ODR4-like"/>
    <property type="match status" value="1"/>
</dbReference>
<keyword evidence="5 7" id="KW-0472">Membrane</keyword>
<proteinExistence type="inferred from homology"/>
<organism evidence="8 9">
    <name type="scientific">Phoenix dactylifera</name>
    <name type="common">Date palm</name>
    <dbReference type="NCBI Taxonomy" id="42345"/>
    <lineage>
        <taxon>Eukaryota</taxon>
        <taxon>Viridiplantae</taxon>
        <taxon>Streptophyta</taxon>
        <taxon>Embryophyta</taxon>
        <taxon>Tracheophyta</taxon>
        <taxon>Spermatophyta</taxon>
        <taxon>Magnoliopsida</taxon>
        <taxon>Liliopsida</taxon>
        <taxon>Arecaceae</taxon>
        <taxon>Coryphoideae</taxon>
        <taxon>Phoeniceae</taxon>
        <taxon>Phoenix</taxon>
    </lineage>
</organism>
<dbReference type="GO" id="GO:0008104">
    <property type="term" value="P:intracellular protein localization"/>
    <property type="evidence" value="ECO:0007669"/>
    <property type="project" value="TreeGrafter"/>
</dbReference>
<accession>A0A8B7BJJ5</accession>
<comment type="similarity">
    <text evidence="2">Belongs to the ODR-4 family.</text>
</comment>
<dbReference type="RefSeq" id="XP_008778493.2">
    <property type="nucleotide sequence ID" value="XM_008780271.3"/>
</dbReference>
<comment type="subcellular location">
    <subcellularLocation>
        <location evidence="1">Membrane</location>
    </subcellularLocation>
</comment>
<evidence type="ECO:0000256" key="5">
    <source>
        <dbReference type="ARBA" id="ARBA00023136"/>
    </source>
</evidence>
<reference evidence="9" key="2">
    <citation type="submission" date="2025-08" db="UniProtKB">
        <authorList>
            <consortium name="RefSeq"/>
        </authorList>
    </citation>
    <scope>IDENTIFICATION</scope>
    <source>
        <tissue evidence="9">Young leaves</tissue>
    </source>
</reference>
<keyword evidence="4 7" id="KW-1133">Transmembrane helix</keyword>
<evidence type="ECO:0000256" key="6">
    <source>
        <dbReference type="SAM" id="MobiDB-lite"/>
    </source>
</evidence>
<reference evidence="8" key="1">
    <citation type="journal article" date="2019" name="Nat. Commun.">
        <title>Genome-wide association mapping of date palm fruit traits.</title>
        <authorList>
            <person name="Hazzouri K.M."/>
            <person name="Gros-Balthazard M."/>
            <person name="Flowers J.M."/>
            <person name="Copetti D."/>
            <person name="Lemansour A."/>
            <person name="Lebrun M."/>
            <person name="Masmoudi K."/>
            <person name="Ferrand S."/>
            <person name="Dhar M.I."/>
            <person name="Fresquez Z.A."/>
            <person name="Rosas U."/>
            <person name="Zhang J."/>
            <person name="Talag J."/>
            <person name="Lee S."/>
            <person name="Kudrna D."/>
            <person name="Powell R.F."/>
            <person name="Leitch I.J."/>
            <person name="Krueger R.R."/>
            <person name="Wing R.A."/>
            <person name="Amiri K.M.A."/>
            <person name="Purugganan M.D."/>
        </authorList>
    </citation>
    <scope>NUCLEOTIDE SEQUENCE [LARGE SCALE GENOMIC DNA]</scope>
    <source>
        <strain evidence="8">cv. Khalas</strain>
    </source>
</reference>
<dbReference type="PANTHER" id="PTHR33966:SF1">
    <property type="entry name" value="PROTEIN ODR-4 HOMOLOG"/>
    <property type="match status" value="1"/>
</dbReference>
<dbReference type="InterPro" id="IPR029454">
    <property type="entry name" value="ODR-4-like"/>
</dbReference>
<evidence type="ECO:0000256" key="7">
    <source>
        <dbReference type="SAM" id="Phobius"/>
    </source>
</evidence>
<evidence type="ECO:0000256" key="1">
    <source>
        <dbReference type="ARBA" id="ARBA00004370"/>
    </source>
</evidence>